<feature type="compositionally biased region" description="Basic and acidic residues" evidence="1">
    <location>
        <begin position="160"/>
        <end position="183"/>
    </location>
</feature>
<dbReference type="Gene3D" id="1.10.375.10">
    <property type="entry name" value="Human Immunodeficiency Virus Type 1 Capsid Protein"/>
    <property type="match status" value="1"/>
</dbReference>
<dbReference type="InterPro" id="IPR008919">
    <property type="entry name" value="Retrov_capsid_N"/>
</dbReference>
<dbReference type="OrthoDB" id="9217870at2759"/>
<feature type="region of interest" description="Disordered" evidence="1">
    <location>
        <begin position="1"/>
        <end position="24"/>
    </location>
</feature>
<evidence type="ECO:0000256" key="1">
    <source>
        <dbReference type="SAM" id="MobiDB-lite"/>
    </source>
</evidence>
<feature type="compositionally biased region" description="Basic and acidic residues" evidence="1">
    <location>
        <begin position="109"/>
        <end position="121"/>
    </location>
</feature>
<feature type="compositionally biased region" description="Basic residues" evidence="1">
    <location>
        <begin position="125"/>
        <end position="138"/>
    </location>
</feature>
<dbReference type="AlphaFoldDB" id="A0A8K1LN34"/>
<dbReference type="Pfam" id="PF00607">
    <property type="entry name" value="Gag_p24"/>
    <property type="match status" value="1"/>
</dbReference>
<dbReference type="GO" id="GO:0016032">
    <property type="term" value="P:viral process"/>
    <property type="evidence" value="ECO:0007669"/>
    <property type="project" value="InterPro"/>
</dbReference>
<name>A0A8K1LN34_9PASS</name>
<feature type="region of interest" description="Disordered" evidence="1">
    <location>
        <begin position="39"/>
        <end position="188"/>
    </location>
</feature>
<feature type="compositionally biased region" description="Basic and acidic residues" evidence="1">
    <location>
        <begin position="73"/>
        <end position="94"/>
    </location>
</feature>
<dbReference type="SUPFAM" id="SSF47943">
    <property type="entry name" value="Retrovirus capsid protein, N-terminal core domain"/>
    <property type="match status" value="1"/>
</dbReference>
<sequence length="318" mass="35649">MESLGKSSPLALAPDPATNPNPLLNCDNFPCFDGNTNDTDIKQIGVRPPPYAPQYGAEADQEGQGQELFPAMDMRDRKNREGGMAHDWEGKPEPYQKANPQTSPYKVNMPREGRWSKRDNATTHQKSRGRSPTKRHSRREVPDYSTSSQSEEEFEQASKPVRDEQWREFRYKGQRPSCERSDSDSDSELDADFIPAAFTKFTGPPAWHPNKKDSFKPMPLTEWKKVQTALADLPETAVRIFPVKRLDNNLPTYSPVNPKDVQAVAKAIAEKGINSAMVSTLIDGLFGNDDMLPFDIKQTCHMIFDGAGMSLNKNGKTT</sequence>
<organism evidence="2 3">
    <name type="scientific">Zosterops borbonicus</name>
    <dbReference type="NCBI Taxonomy" id="364589"/>
    <lineage>
        <taxon>Eukaryota</taxon>
        <taxon>Metazoa</taxon>
        <taxon>Chordata</taxon>
        <taxon>Craniata</taxon>
        <taxon>Vertebrata</taxon>
        <taxon>Euteleostomi</taxon>
        <taxon>Archelosauria</taxon>
        <taxon>Archosauria</taxon>
        <taxon>Dinosauria</taxon>
        <taxon>Saurischia</taxon>
        <taxon>Theropoda</taxon>
        <taxon>Coelurosauria</taxon>
        <taxon>Aves</taxon>
        <taxon>Neognathae</taxon>
        <taxon>Neoaves</taxon>
        <taxon>Telluraves</taxon>
        <taxon>Australaves</taxon>
        <taxon>Passeriformes</taxon>
        <taxon>Sylvioidea</taxon>
        <taxon>Zosteropidae</taxon>
        <taxon>Zosterops</taxon>
    </lineage>
</organism>
<accession>A0A8K1LN34</accession>
<proteinExistence type="predicted"/>
<evidence type="ECO:0000313" key="2">
    <source>
        <dbReference type="EMBL" id="TRZ19877.1"/>
    </source>
</evidence>
<gene>
    <name evidence="2" type="ORF">HGM15179_007245</name>
</gene>
<evidence type="ECO:0000313" key="3">
    <source>
        <dbReference type="Proteomes" id="UP000796761"/>
    </source>
</evidence>
<keyword evidence="3" id="KW-1185">Reference proteome</keyword>
<dbReference type="Proteomes" id="UP000796761">
    <property type="component" value="Unassembled WGS sequence"/>
</dbReference>
<dbReference type="EMBL" id="SWJQ01000167">
    <property type="protein sequence ID" value="TRZ19877.1"/>
    <property type="molecule type" value="Genomic_DNA"/>
</dbReference>
<protein>
    <submittedName>
        <fullName evidence="2">Uncharacterized protein</fullName>
    </submittedName>
</protein>
<reference evidence="2" key="1">
    <citation type="submission" date="2019-04" db="EMBL/GenBank/DDBJ databases">
        <title>Genome assembly of Zosterops borbonicus 15179.</title>
        <authorList>
            <person name="Leroy T."/>
            <person name="Anselmetti Y."/>
            <person name="Tilak M.-K."/>
            <person name="Nabholz B."/>
        </authorList>
    </citation>
    <scope>NUCLEOTIDE SEQUENCE</scope>
    <source>
        <strain evidence="2">HGM_15179</strain>
        <tissue evidence="2">Muscle</tissue>
    </source>
</reference>
<comment type="caution">
    <text evidence="2">The sequence shown here is derived from an EMBL/GenBank/DDBJ whole genome shotgun (WGS) entry which is preliminary data.</text>
</comment>